<organism evidence="1 2">
    <name type="scientific">Rothia dentocariosa</name>
    <dbReference type="NCBI Taxonomy" id="2047"/>
    <lineage>
        <taxon>Bacteria</taxon>
        <taxon>Bacillati</taxon>
        <taxon>Actinomycetota</taxon>
        <taxon>Actinomycetes</taxon>
        <taxon>Micrococcales</taxon>
        <taxon>Micrococcaceae</taxon>
        <taxon>Rothia</taxon>
    </lineage>
</organism>
<sequence>MRLLLARACGGAFYGTVFCGRFLAAPDAVTVRVVVMSHHVMSKCFAPAQGADVRGGVQDTGLLCADYPLASERHVIP</sequence>
<dbReference type="AlphaFoldDB" id="A0A930PFZ0"/>
<evidence type="ECO:0000313" key="1">
    <source>
        <dbReference type="EMBL" id="MBF1650445.1"/>
    </source>
</evidence>
<evidence type="ECO:0000313" key="2">
    <source>
        <dbReference type="Proteomes" id="UP000769484"/>
    </source>
</evidence>
<dbReference type="EMBL" id="JABZXJ010000056">
    <property type="protein sequence ID" value="MBF1650445.1"/>
    <property type="molecule type" value="Genomic_DNA"/>
</dbReference>
<dbReference type="Proteomes" id="UP000769484">
    <property type="component" value="Unassembled WGS sequence"/>
</dbReference>
<reference evidence="1" key="1">
    <citation type="submission" date="2020-04" db="EMBL/GenBank/DDBJ databases">
        <title>Deep metagenomics examines the oral microbiome during advanced dental caries in children, revealing novel taxa and co-occurrences with host molecules.</title>
        <authorList>
            <person name="Baker J.L."/>
            <person name="Morton J.T."/>
            <person name="Dinis M."/>
            <person name="Alvarez R."/>
            <person name="Tran N.C."/>
            <person name="Knight R."/>
            <person name="Edlund A."/>
        </authorList>
    </citation>
    <scope>NUCLEOTIDE SEQUENCE</scope>
    <source>
        <strain evidence="1">JCVI_47_bin.4</strain>
    </source>
</reference>
<protein>
    <submittedName>
        <fullName evidence="1">Uncharacterized protein</fullName>
    </submittedName>
</protein>
<accession>A0A930PFZ0</accession>
<gene>
    <name evidence="1" type="ORF">HXO56_10235</name>
</gene>
<comment type="caution">
    <text evidence="1">The sequence shown here is derived from an EMBL/GenBank/DDBJ whole genome shotgun (WGS) entry which is preliminary data.</text>
</comment>
<proteinExistence type="predicted"/>
<name>A0A930PFZ0_9MICC</name>